<dbReference type="PANTHER" id="PTHR41521">
    <property type="match status" value="1"/>
</dbReference>
<proteinExistence type="predicted"/>
<organism evidence="2 3">
    <name type="scientific">Alsobacter soli</name>
    <dbReference type="NCBI Taxonomy" id="2109933"/>
    <lineage>
        <taxon>Bacteria</taxon>
        <taxon>Pseudomonadati</taxon>
        <taxon>Pseudomonadota</taxon>
        <taxon>Alphaproteobacteria</taxon>
        <taxon>Hyphomicrobiales</taxon>
        <taxon>Alsobacteraceae</taxon>
        <taxon>Alsobacter</taxon>
    </lineage>
</organism>
<accession>A0A2T1HX95</accession>
<gene>
    <name evidence="2" type="ORF">SLNSH_03230</name>
</gene>
<dbReference type="OrthoDB" id="9806380at2"/>
<dbReference type="RefSeq" id="WP_106335231.1">
    <property type="nucleotide sequence ID" value="NZ_PVZS01000003.1"/>
</dbReference>
<dbReference type="InterPro" id="IPR010753">
    <property type="entry name" value="DUF1330"/>
</dbReference>
<reference evidence="3" key="1">
    <citation type="submission" date="2018-03" db="EMBL/GenBank/DDBJ databases">
        <authorList>
            <person name="Sun L."/>
            <person name="Liu H."/>
            <person name="Chen W."/>
            <person name="Huang K."/>
            <person name="Liu W."/>
            <person name="Gao X."/>
        </authorList>
    </citation>
    <scope>NUCLEOTIDE SEQUENCE [LARGE SCALE GENOMIC DNA]</scope>
    <source>
        <strain evidence="3">SH9</strain>
    </source>
</reference>
<evidence type="ECO:0000313" key="2">
    <source>
        <dbReference type="EMBL" id="PSC06316.1"/>
    </source>
</evidence>
<dbReference type="Proteomes" id="UP000239772">
    <property type="component" value="Unassembled WGS sequence"/>
</dbReference>
<feature type="domain" description="DUF1330" evidence="1">
    <location>
        <begin position="2"/>
        <end position="95"/>
    </location>
</feature>
<dbReference type="SUPFAM" id="SSF54909">
    <property type="entry name" value="Dimeric alpha+beta barrel"/>
    <property type="match status" value="1"/>
</dbReference>
<evidence type="ECO:0000259" key="1">
    <source>
        <dbReference type="Pfam" id="PF07045"/>
    </source>
</evidence>
<dbReference type="Gene3D" id="3.30.70.100">
    <property type="match status" value="1"/>
</dbReference>
<comment type="caution">
    <text evidence="2">The sequence shown here is derived from an EMBL/GenBank/DDBJ whole genome shotgun (WGS) entry which is preliminary data.</text>
</comment>
<dbReference type="EMBL" id="PVZS01000003">
    <property type="protein sequence ID" value="PSC06316.1"/>
    <property type="molecule type" value="Genomic_DNA"/>
</dbReference>
<dbReference type="AlphaFoldDB" id="A0A2T1HX95"/>
<name>A0A2T1HX95_9HYPH</name>
<dbReference type="PANTHER" id="PTHR41521:SF4">
    <property type="entry name" value="BLR0684 PROTEIN"/>
    <property type="match status" value="1"/>
</dbReference>
<dbReference type="Pfam" id="PF07045">
    <property type="entry name" value="DUF1330"/>
    <property type="match status" value="1"/>
</dbReference>
<protein>
    <submittedName>
        <fullName evidence="2">DUF1330 domain-containing protein</fullName>
    </submittedName>
</protein>
<evidence type="ECO:0000313" key="3">
    <source>
        <dbReference type="Proteomes" id="UP000239772"/>
    </source>
</evidence>
<dbReference type="InterPro" id="IPR011008">
    <property type="entry name" value="Dimeric_a/b-barrel"/>
</dbReference>
<keyword evidence="3" id="KW-1185">Reference proteome</keyword>
<sequence>MTAYAVGHLRHVNMGPGIVQYLEGIDATLAPFGGSFLIHGGRPEVLEGDWRGDLIVIAFPDMASARAWYASPAYQAILACRTENAVGEVLLVEGVDPEHKATDVLSPPRAA</sequence>